<keyword evidence="1" id="KW-0175">Coiled coil</keyword>
<accession>A0AAN4W1N5</accession>
<feature type="signal peptide" evidence="2">
    <location>
        <begin position="1"/>
        <end position="26"/>
    </location>
</feature>
<evidence type="ECO:0000256" key="1">
    <source>
        <dbReference type="SAM" id="Coils"/>
    </source>
</evidence>
<keyword evidence="2" id="KW-0732">Signal</keyword>
<dbReference type="AlphaFoldDB" id="A0AAN4W1N5"/>
<comment type="caution">
    <text evidence="3">The sequence shown here is derived from an EMBL/GenBank/DDBJ whole genome shotgun (WGS) entry which is preliminary data.</text>
</comment>
<organism evidence="3 4">
    <name type="scientific">Persicobacter diffluens</name>
    <dbReference type="NCBI Taxonomy" id="981"/>
    <lineage>
        <taxon>Bacteria</taxon>
        <taxon>Pseudomonadati</taxon>
        <taxon>Bacteroidota</taxon>
        <taxon>Cytophagia</taxon>
        <taxon>Cytophagales</taxon>
        <taxon>Persicobacteraceae</taxon>
        <taxon>Persicobacter</taxon>
    </lineage>
</organism>
<sequence length="387" mass="43621">MKIPSMKKLIPFLLVMLAFLATPALAQDDDIDNLNAATGIRFLNFGNQLPDDALSSRSVVLVSVPPVGNGSSERGDWKSLAKEAHKGLKKAGIDAVGYFYYDDVMANEDVTAAFVQEWRSRRISNIVFLSKVELKIKKKPSLRNVVVVTSFNGKLSLTKDGQLAWMDQNKDLAAIMKKLGKAAARADQPKENNLINDQPEFFEDVELFKAKRYTSYSINLKSDKIGVVKFRKIPVPASPPGGMINKNLVKQAKEINAQIDKANDELGRLMKQYPFKYELIDYDPAKFKDLRKQGILMILEPIYSSGHSVQRLLNYEVDLSETELITVKPKDGGAVFRTIPVNAPVYKWYMRSTVNDAIYLGEQWDADETWQEALINHINNLKKAYKL</sequence>
<gene>
    <name evidence="3" type="ORF">PEDI_28220</name>
</gene>
<proteinExistence type="predicted"/>
<evidence type="ECO:0000313" key="3">
    <source>
        <dbReference type="EMBL" id="GJM62270.1"/>
    </source>
</evidence>
<keyword evidence="4" id="KW-1185">Reference proteome</keyword>
<evidence type="ECO:0000256" key="2">
    <source>
        <dbReference type="SAM" id="SignalP"/>
    </source>
</evidence>
<feature type="coiled-coil region" evidence="1">
    <location>
        <begin position="245"/>
        <end position="272"/>
    </location>
</feature>
<dbReference type="Proteomes" id="UP001310022">
    <property type="component" value="Unassembled WGS sequence"/>
</dbReference>
<reference evidence="3 4" key="1">
    <citation type="submission" date="2021-12" db="EMBL/GenBank/DDBJ databases">
        <title>Genome sequencing of bacteria with rrn-lacking chromosome and rrn-plasmid.</title>
        <authorList>
            <person name="Anda M."/>
            <person name="Iwasaki W."/>
        </authorList>
    </citation>
    <scope>NUCLEOTIDE SEQUENCE [LARGE SCALE GENOMIC DNA]</scope>
    <source>
        <strain evidence="3 4">NBRC 15940</strain>
    </source>
</reference>
<feature type="chain" id="PRO_5042966791" evidence="2">
    <location>
        <begin position="27"/>
        <end position="387"/>
    </location>
</feature>
<name>A0AAN4W1N5_9BACT</name>
<dbReference type="EMBL" id="BQKE01000001">
    <property type="protein sequence ID" value="GJM62270.1"/>
    <property type="molecule type" value="Genomic_DNA"/>
</dbReference>
<protein>
    <submittedName>
        <fullName evidence="3">Uncharacterized protein</fullName>
    </submittedName>
</protein>
<evidence type="ECO:0000313" key="4">
    <source>
        <dbReference type="Proteomes" id="UP001310022"/>
    </source>
</evidence>